<dbReference type="InterPro" id="IPR013324">
    <property type="entry name" value="RNA_pol_sigma_r3/r4-like"/>
</dbReference>
<evidence type="ECO:0000313" key="2">
    <source>
        <dbReference type="Proteomes" id="UP000001572"/>
    </source>
</evidence>
<dbReference type="EMBL" id="CP000724">
    <property type="protein sequence ID" value="ABR48559.1"/>
    <property type="molecule type" value="Genomic_DNA"/>
</dbReference>
<dbReference type="KEGG" id="amt:Amet_2405"/>
<dbReference type="Gene3D" id="1.20.140.160">
    <property type="match status" value="1"/>
</dbReference>
<dbReference type="Proteomes" id="UP000001572">
    <property type="component" value="Chromosome"/>
</dbReference>
<dbReference type="RefSeq" id="WP_012063534.1">
    <property type="nucleotide sequence ID" value="NC_009633.1"/>
</dbReference>
<dbReference type="SUPFAM" id="SSF88659">
    <property type="entry name" value="Sigma3 and sigma4 domains of RNA polymerase sigma factors"/>
    <property type="match status" value="1"/>
</dbReference>
<keyword evidence="2" id="KW-1185">Reference proteome</keyword>
<gene>
    <name evidence="1" type="ordered locus">Amet_2405</name>
</gene>
<proteinExistence type="predicted"/>
<dbReference type="OrthoDB" id="1706986at2"/>
<protein>
    <submittedName>
        <fullName evidence="1">Putative sigma factor</fullName>
    </submittedName>
</protein>
<name>A6TQU1_ALKMQ</name>
<reference evidence="2" key="1">
    <citation type="journal article" date="2016" name="Genome Announc.">
        <title>Complete genome sequence of Alkaliphilus metalliredigens strain QYMF, an alkaliphilic and metal-reducing bacterium isolated from borax-contaminated leachate ponds.</title>
        <authorList>
            <person name="Hwang C."/>
            <person name="Copeland A."/>
            <person name="Lucas S."/>
            <person name="Lapidus A."/>
            <person name="Barry K."/>
            <person name="Detter J.C."/>
            <person name="Glavina Del Rio T."/>
            <person name="Hammon N."/>
            <person name="Israni S."/>
            <person name="Dalin E."/>
            <person name="Tice H."/>
            <person name="Pitluck S."/>
            <person name="Chertkov O."/>
            <person name="Brettin T."/>
            <person name="Bruce D."/>
            <person name="Han C."/>
            <person name="Schmutz J."/>
            <person name="Larimer F."/>
            <person name="Land M.L."/>
            <person name="Hauser L."/>
            <person name="Kyrpides N."/>
            <person name="Mikhailova N."/>
            <person name="Ye Q."/>
            <person name="Zhou J."/>
            <person name="Richardson P."/>
            <person name="Fields M.W."/>
        </authorList>
    </citation>
    <scope>NUCLEOTIDE SEQUENCE [LARGE SCALE GENOMIC DNA]</scope>
    <source>
        <strain evidence="2">QYMF</strain>
    </source>
</reference>
<accession>A6TQU1</accession>
<sequence>MNYYKSTEKFLYNYNALKACIENMQCELEEMGEGNHIGIRGLSVKEKTSTTFEFNSMTENEAINSIERKDLLISRIHSIKRKITRIDRAIESIDQNEREIIEKRYLMGKQWWEIAYEVKFSERHCKRIRNEAIEKIAVALFGEDVLFTSLFSEKNVI</sequence>
<dbReference type="eggNOG" id="COG1191">
    <property type="taxonomic scope" value="Bacteria"/>
</dbReference>
<dbReference type="AlphaFoldDB" id="A6TQU1"/>
<evidence type="ECO:0000313" key="1">
    <source>
        <dbReference type="EMBL" id="ABR48559.1"/>
    </source>
</evidence>
<organism evidence="1 2">
    <name type="scientific">Alkaliphilus metalliredigens (strain QYMF)</name>
    <dbReference type="NCBI Taxonomy" id="293826"/>
    <lineage>
        <taxon>Bacteria</taxon>
        <taxon>Bacillati</taxon>
        <taxon>Bacillota</taxon>
        <taxon>Clostridia</taxon>
        <taxon>Peptostreptococcales</taxon>
        <taxon>Natronincolaceae</taxon>
        <taxon>Alkaliphilus</taxon>
    </lineage>
</organism>
<dbReference type="STRING" id="293826.Amet_2405"/>
<dbReference type="HOGENOM" id="CLU_139760_1_0_9"/>